<accession>A0A1D3S7F3</accession>
<evidence type="ECO:0000313" key="1">
    <source>
        <dbReference type="EMBL" id="SCO59238.1"/>
    </source>
</evidence>
<organism evidence="1 2">
    <name type="scientific">Plasmodium berghei</name>
    <dbReference type="NCBI Taxonomy" id="5821"/>
    <lineage>
        <taxon>Eukaryota</taxon>
        <taxon>Sar</taxon>
        <taxon>Alveolata</taxon>
        <taxon>Apicomplexa</taxon>
        <taxon>Aconoidasida</taxon>
        <taxon>Haemosporida</taxon>
        <taxon>Plasmodiidae</taxon>
        <taxon>Plasmodium</taxon>
        <taxon>Plasmodium (Vinckeia)</taxon>
    </lineage>
</organism>
<sequence length="110" mass="13507">MLINNKKKKKNIEAKDDKKERHLYHNKCDNSNENIQSKTNLTITQSYIYSMKNYKKNEEIYYEYAHTPFLPFYSSHRSMSDYEKKKKKKKKFFPFITEYVVVHYVECQED</sequence>
<name>A0A1D3S7F3_PLABE</name>
<dbReference type="VEuPathDB" id="PlasmoDB:PBANKA_0703000"/>
<gene>
    <name evidence="1" type="ORF">PBSP11RLL_000115200</name>
</gene>
<dbReference type="Proteomes" id="UP000219974">
    <property type="component" value="Chromosome 7"/>
</dbReference>
<dbReference type="AlphaFoldDB" id="A0A1D3S7F3"/>
<proteinExistence type="predicted"/>
<evidence type="ECO:0000313" key="2">
    <source>
        <dbReference type="Proteomes" id="UP000219974"/>
    </source>
</evidence>
<protein>
    <submittedName>
        <fullName evidence="1">Uncharacterized protein</fullName>
    </submittedName>
</protein>
<dbReference type="EMBL" id="LT608271">
    <property type="protein sequence ID" value="SCO59238.1"/>
    <property type="molecule type" value="Genomic_DNA"/>
</dbReference>
<reference evidence="1 2" key="1">
    <citation type="submission" date="2016-08" db="EMBL/GenBank/DDBJ databases">
        <authorList>
            <consortium name="Pathogen Informatics"/>
        </authorList>
    </citation>
    <scope>NUCLEOTIDE SEQUENCE [LARGE SCALE GENOMIC DNA]</scope>
    <source>
        <strain evidence="1 2">SP11 RLL</strain>
    </source>
</reference>